<dbReference type="AlphaFoldDB" id="A0A9Q4B3W9"/>
<dbReference type="Proteomes" id="UP001057753">
    <property type="component" value="Unassembled WGS sequence"/>
</dbReference>
<feature type="transmembrane region" description="Helical" evidence="1">
    <location>
        <begin position="33"/>
        <end position="51"/>
    </location>
</feature>
<keyword evidence="1" id="KW-0812">Transmembrane</keyword>
<keyword evidence="3" id="KW-1185">Reference proteome</keyword>
<dbReference type="OrthoDB" id="2849709at2"/>
<evidence type="ECO:0000313" key="2">
    <source>
        <dbReference type="EMBL" id="MCR6097874.1"/>
    </source>
</evidence>
<keyword evidence="1" id="KW-1133">Transmembrane helix</keyword>
<proteinExistence type="predicted"/>
<feature type="transmembrane region" description="Helical" evidence="1">
    <location>
        <begin position="120"/>
        <end position="141"/>
    </location>
</feature>
<gene>
    <name evidence="2" type="ORF">HXA33_15160</name>
</gene>
<reference evidence="2" key="1">
    <citation type="submission" date="2020-06" db="EMBL/GenBank/DDBJ databases">
        <title>Insight into the genomes of haloalkaliphilic bacilli from Kenyan soda lakes.</title>
        <authorList>
            <person name="Mwirichia R."/>
            <person name="Villamizar G.C."/>
            <person name="Poehlein A."/>
            <person name="Mugweru J."/>
            <person name="Kipnyargis A."/>
            <person name="Kiplimo D."/>
            <person name="Orwa P."/>
            <person name="Daniel R."/>
        </authorList>
    </citation>
    <scope>NUCLEOTIDE SEQUENCE</scope>
    <source>
        <strain evidence="2">B1096_S55</strain>
    </source>
</reference>
<organism evidence="2 3">
    <name type="scientific">Salipaludibacillus agaradhaerens</name>
    <name type="common">Bacillus agaradhaerens</name>
    <dbReference type="NCBI Taxonomy" id="76935"/>
    <lineage>
        <taxon>Bacteria</taxon>
        <taxon>Bacillati</taxon>
        <taxon>Bacillota</taxon>
        <taxon>Bacilli</taxon>
        <taxon>Bacillales</taxon>
        <taxon>Bacillaceae</taxon>
    </lineage>
</organism>
<keyword evidence="1" id="KW-0472">Membrane</keyword>
<sequence>MTFLSSIFLVFFIALDGFIWGWIIGYRRHYFPLTHFLLLSIGTGAVLWLFYHVGQALDEVIPFYVFNKISGVFLLILSVYHLIDTKGIFQKAVALKLFIIINIDNIGIGLLAGFDTAGRYFPFIAGGLFALFFLFGLYVAYRASMYKFQQYGTLLPFCILFSMGFFKLFFS</sequence>
<feature type="transmembrane region" description="Helical" evidence="1">
    <location>
        <begin position="6"/>
        <end position="26"/>
    </location>
</feature>
<feature type="transmembrane region" description="Helical" evidence="1">
    <location>
        <begin position="95"/>
        <end position="114"/>
    </location>
</feature>
<feature type="transmembrane region" description="Helical" evidence="1">
    <location>
        <begin position="153"/>
        <end position="170"/>
    </location>
</feature>
<evidence type="ECO:0000256" key="1">
    <source>
        <dbReference type="SAM" id="Phobius"/>
    </source>
</evidence>
<dbReference type="RefSeq" id="WP_078578091.1">
    <property type="nucleotide sequence ID" value="NZ_JABXYM010000001.1"/>
</dbReference>
<protein>
    <submittedName>
        <fullName evidence="2">Uncharacterized protein</fullName>
    </submittedName>
</protein>
<feature type="transmembrane region" description="Helical" evidence="1">
    <location>
        <begin position="63"/>
        <end position="83"/>
    </location>
</feature>
<name>A0A9Q4B3W9_SALAG</name>
<dbReference type="EMBL" id="JABXYM010000001">
    <property type="protein sequence ID" value="MCR6097874.1"/>
    <property type="molecule type" value="Genomic_DNA"/>
</dbReference>
<evidence type="ECO:0000313" key="3">
    <source>
        <dbReference type="Proteomes" id="UP001057753"/>
    </source>
</evidence>
<accession>A0A9Q4B3W9</accession>
<comment type="caution">
    <text evidence="2">The sequence shown here is derived from an EMBL/GenBank/DDBJ whole genome shotgun (WGS) entry which is preliminary data.</text>
</comment>